<evidence type="ECO:0000313" key="2">
    <source>
        <dbReference type="Proteomes" id="UP000327030"/>
    </source>
</evidence>
<dbReference type="Proteomes" id="UP000327030">
    <property type="component" value="Chromosome 1"/>
</dbReference>
<dbReference type="OrthoDB" id="6812310at2"/>
<organism evidence="1 2">
    <name type="scientific">Pseudobutyrivibrio xylanivorans</name>
    <dbReference type="NCBI Taxonomy" id="185007"/>
    <lineage>
        <taxon>Bacteria</taxon>
        <taxon>Bacillati</taxon>
        <taxon>Bacillota</taxon>
        <taxon>Clostridia</taxon>
        <taxon>Lachnospirales</taxon>
        <taxon>Lachnospiraceae</taxon>
        <taxon>Pseudobutyrivibrio</taxon>
    </lineage>
</organism>
<sequence length="188" mass="22502">MWDTVNQFIEELNKIEYVILRGPFRIDGIHEGEDLDILCRDEKVIAKKINLSPLNNNTRCFNYFTVINHKRILIDVRVIGDGYYDNKWANTMLMERKLKNGLYRLDELNYKYATLYHCLMHKKYDNCKKYKEFIISEFGTFDEKTNLTQLVEYLKKNNYVVTEPIDKGVFINKENQIYIQEKIYGGKN</sequence>
<dbReference type="EMBL" id="CP043028">
    <property type="protein sequence ID" value="QFJ54997.1"/>
    <property type="molecule type" value="Genomic_DNA"/>
</dbReference>
<accession>A0A5P6VQW3</accession>
<evidence type="ECO:0000313" key="1">
    <source>
        <dbReference type="EMBL" id="QFJ54997.1"/>
    </source>
</evidence>
<name>A0A5P6VQW3_PSEXY</name>
<dbReference type="RefSeq" id="WP_151623450.1">
    <property type="nucleotide sequence ID" value="NZ_CP043028.1"/>
</dbReference>
<gene>
    <name evidence="1" type="ORF">FXF36_09045</name>
</gene>
<dbReference type="AlphaFoldDB" id="A0A5P6VQW3"/>
<dbReference type="KEGG" id="pxv:FXF36_09045"/>
<proteinExistence type="predicted"/>
<protein>
    <submittedName>
        <fullName evidence="1">Uncharacterized protein</fullName>
    </submittedName>
</protein>
<reference evidence="2" key="1">
    <citation type="submission" date="2019-08" db="EMBL/GenBank/DDBJ databases">
        <title>Complete Genome Sequence of the Polysaccharide-Degrading Rumen Bacterium Pseudobutyrivibrio xylanivorans MA3014.</title>
        <authorList>
            <person name="Palevich N."/>
            <person name="Maclean P.H."/>
            <person name="Kelly W.J."/>
            <person name="Leahy S.C."/>
            <person name="Rakonjac J."/>
            <person name="Attwood G.T."/>
        </authorList>
    </citation>
    <scope>NUCLEOTIDE SEQUENCE [LARGE SCALE GENOMIC DNA]</scope>
    <source>
        <strain evidence="2">MA3014</strain>
    </source>
</reference>